<keyword evidence="2" id="KW-1003">Cell membrane</keyword>
<organism evidence="9 10">
    <name type="scientific">Chitinophaga fulva</name>
    <dbReference type="NCBI Taxonomy" id="2728842"/>
    <lineage>
        <taxon>Bacteria</taxon>
        <taxon>Pseudomonadati</taxon>
        <taxon>Bacteroidota</taxon>
        <taxon>Chitinophagia</taxon>
        <taxon>Chitinophagales</taxon>
        <taxon>Chitinophagaceae</taxon>
        <taxon>Chitinophaga</taxon>
    </lineage>
</organism>
<proteinExistence type="predicted"/>
<evidence type="ECO:0000313" key="9">
    <source>
        <dbReference type="EMBL" id="NML38151.1"/>
    </source>
</evidence>
<keyword evidence="5 6" id="KW-0472">Membrane</keyword>
<dbReference type="Pfam" id="PF12704">
    <property type="entry name" value="MacB_PCD"/>
    <property type="match status" value="2"/>
</dbReference>
<feature type="domain" description="ABC3 transporter permease C-terminal" evidence="7">
    <location>
        <begin position="283"/>
        <end position="396"/>
    </location>
</feature>
<dbReference type="GO" id="GO:0022857">
    <property type="term" value="F:transmembrane transporter activity"/>
    <property type="evidence" value="ECO:0007669"/>
    <property type="project" value="TreeGrafter"/>
</dbReference>
<feature type="transmembrane region" description="Helical" evidence="6">
    <location>
        <begin position="280"/>
        <end position="299"/>
    </location>
</feature>
<feature type="transmembrane region" description="Helical" evidence="6">
    <location>
        <begin position="418"/>
        <end position="438"/>
    </location>
</feature>
<accession>A0A848GKF3</accession>
<feature type="domain" description="MacB-like periplasmic core" evidence="8">
    <location>
        <begin position="20"/>
        <end position="238"/>
    </location>
</feature>
<name>A0A848GKF3_9BACT</name>
<feature type="domain" description="ABC3 transporter permease C-terminal" evidence="7">
    <location>
        <begin position="666"/>
        <end position="775"/>
    </location>
</feature>
<sequence>MFRNYFNIAIRNLFRNKGFSLINIGGLAIGMASAILILLWVKDEVGYDRFHSKSDRLYQVWSNDSIQGKIRSMAITPEIMAPSLKTDYPEIEEATRVRWTRNLLLAPQQDRKLMSAGAVVDPGFLSMFSFPLLAGNEQTVLKDPNNIVITEKLAQKLFQHDDPIGKIIKAGSVDYTVSGILKNLPDNTQFSYAEYLLSYEKETLAGHIDKDWSNVSVSTFALLRPNASMEVINRKIRRIAPEHAKDAGTESFLYPVSRLRLYDHFENGIPVGGRITTVRTFFLVAMIILLIACINFMNLSTARSGKRSKEVGVRKAVGAQKHSLILQFLTESITLAVIAGLIAWLIVAISLPAFNQITGKQLHLEYSNPYYWLSGIGFIILTGTLAGSYPAFFLSGFKPVSALKGSNKGVHTLITPRRALVVLQFTFAIVLIICTIVVTKQIRYGENRKTGIDMDNLVHVFLNDEMNKNFHLIKQELIASGYATSVSKVMSPLSENWAYGLSLRWKGKPENMKVQVNRYTSEGDLVKTAGMRLIQGRDIDLKQYPTDSTACLINEAAVKLMGFKDPIGQEIFDDPDNFHVVGVVGDFIQESPYMPVKPIIIKGPKSWTGTVLVKLNDQQPLAANIAGMEKVFKKYNPAFPLEINFAHDAYASKFGNEQFTGKLAAIFAGLTIFISCLGLFGLAAFMAESRFKEIGIRKVLGASVSNIVVLLSGDFVQLVVIAVLIASPVAYWISQQWLKEFYYRITPGIGIFIAAGMLAIIIALLTVSSLAIKAALANPVKSIKPE</sequence>
<evidence type="ECO:0000259" key="8">
    <source>
        <dbReference type="Pfam" id="PF12704"/>
    </source>
</evidence>
<evidence type="ECO:0000256" key="1">
    <source>
        <dbReference type="ARBA" id="ARBA00004651"/>
    </source>
</evidence>
<evidence type="ECO:0000256" key="6">
    <source>
        <dbReference type="SAM" id="Phobius"/>
    </source>
</evidence>
<evidence type="ECO:0000313" key="10">
    <source>
        <dbReference type="Proteomes" id="UP000583266"/>
    </source>
</evidence>
<evidence type="ECO:0000256" key="4">
    <source>
        <dbReference type="ARBA" id="ARBA00022989"/>
    </source>
</evidence>
<feature type="transmembrane region" description="Helical" evidence="6">
    <location>
        <begin position="707"/>
        <end position="733"/>
    </location>
</feature>
<dbReference type="Proteomes" id="UP000583266">
    <property type="component" value="Unassembled WGS sequence"/>
</dbReference>
<comment type="caution">
    <text evidence="9">The sequence shown here is derived from an EMBL/GenBank/DDBJ whole genome shotgun (WGS) entry which is preliminary data.</text>
</comment>
<comment type="subcellular location">
    <subcellularLocation>
        <location evidence="1">Cell membrane</location>
        <topology evidence="1">Multi-pass membrane protein</topology>
    </subcellularLocation>
</comment>
<dbReference type="RefSeq" id="WP_169225174.1">
    <property type="nucleotide sequence ID" value="NZ_JABBGC010000001.1"/>
</dbReference>
<dbReference type="Pfam" id="PF02687">
    <property type="entry name" value="FtsX"/>
    <property type="match status" value="2"/>
</dbReference>
<dbReference type="InterPro" id="IPR050250">
    <property type="entry name" value="Macrolide_Exporter_MacB"/>
</dbReference>
<feature type="transmembrane region" description="Helical" evidence="6">
    <location>
        <begin position="324"/>
        <end position="351"/>
    </location>
</feature>
<keyword evidence="10" id="KW-1185">Reference proteome</keyword>
<dbReference type="AlphaFoldDB" id="A0A848GKF3"/>
<keyword evidence="3 6" id="KW-0812">Transmembrane</keyword>
<evidence type="ECO:0000256" key="5">
    <source>
        <dbReference type="ARBA" id="ARBA00023136"/>
    </source>
</evidence>
<reference evidence="9 10" key="1">
    <citation type="submission" date="2020-04" db="EMBL/GenBank/DDBJ databases">
        <title>Chitinophaga sp. G-6-1-13 sp. nov., isolated from soil.</title>
        <authorList>
            <person name="Dahal R.H."/>
            <person name="Chaudhary D.K."/>
        </authorList>
    </citation>
    <scope>NUCLEOTIDE SEQUENCE [LARGE SCALE GENOMIC DNA]</scope>
    <source>
        <strain evidence="9 10">G-6-1-13</strain>
    </source>
</reference>
<keyword evidence="4 6" id="KW-1133">Transmembrane helix</keyword>
<dbReference type="GO" id="GO:0005886">
    <property type="term" value="C:plasma membrane"/>
    <property type="evidence" value="ECO:0007669"/>
    <property type="project" value="UniProtKB-SubCell"/>
</dbReference>
<evidence type="ECO:0000259" key="7">
    <source>
        <dbReference type="Pfam" id="PF02687"/>
    </source>
</evidence>
<gene>
    <name evidence="9" type="ORF">HHL17_13175</name>
</gene>
<feature type="transmembrane region" description="Helical" evidence="6">
    <location>
        <begin position="371"/>
        <end position="397"/>
    </location>
</feature>
<dbReference type="InterPro" id="IPR025857">
    <property type="entry name" value="MacB_PCD"/>
</dbReference>
<feature type="domain" description="MacB-like periplasmic core" evidence="8">
    <location>
        <begin position="427"/>
        <end position="623"/>
    </location>
</feature>
<evidence type="ECO:0000256" key="3">
    <source>
        <dbReference type="ARBA" id="ARBA00022692"/>
    </source>
</evidence>
<dbReference type="EMBL" id="JABBGC010000001">
    <property type="protein sequence ID" value="NML38151.1"/>
    <property type="molecule type" value="Genomic_DNA"/>
</dbReference>
<evidence type="ECO:0000256" key="2">
    <source>
        <dbReference type="ARBA" id="ARBA00022475"/>
    </source>
</evidence>
<feature type="transmembrane region" description="Helical" evidence="6">
    <location>
        <begin position="21"/>
        <end position="41"/>
    </location>
</feature>
<dbReference type="PANTHER" id="PTHR30572">
    <property type="entry name" value="MEMBRANE COMPONENT OF TRANSPORTER-RELATED"/>
    <property type="match status" value="1"/>
</dbReference>
<dbReference type="PANTHER" id="PTHR30572:SF18">
    <property type="entry name" value="ABC-TYPE MACROLIDE FAMILY EXPORT SYSTEM PERMEASE COMPONENT 2"/>
    <property type="match status" value="1"/>
</dbReference>
<feature type="transmembrane region" description="Helical" evidence="6">
    <location>
        <begin position="745"/>
        <end position="772"/>
    </location>
</feature>
<dbReference type="InterPro" id="IPR003838">
    <property type="entry name" value="ABC3_permease_C"/>
</dbReference>
<feature type="transmembrane region" description="Helical" evidence="6">
    <location>
        <begin position="663"/>
        <end position="686"/>
    </location>
</feature>
<protein>
    <submittedName>
        <fullName evidence="9">FtsX-like permease family protein</fullName>
    </submittedName>
</protein>